<feature type="region of interest" description="Disordered" evidence="1">
    <location>
        <begin position="139"/>
        <end position="160"/>
    </location>
</feature>
<organism evidence="2 3">
    <name type="scientific">Aphanomyces astaci</name>
    <name type="common">Crayfish plague agent</name>
    <dbReference type="NCBI Taxonomy" id="112090"/>
    <lineage>
        <taxon>Eukaryota</taxon>
        <taxon>Sar</taxon>
        <taxon>Stramenopiles</taxon>
        <taxon>Oomycota</taxon>
        <taxon>Saprolegniomycetes</taxon>
        <taxon>Saprolegniales</taxon>
        <taxon>Verrucalvaceae</taxon>
        <taxon>Aphanomyces</taxon>
    </lineage>
</organism>
<reference evidence="2 3" key="1">
    <citation type="submission" date="2018-08" db="EMBL/GenBank/DDBJ databases">
        <title>Aphanomyces genome sequencing and annotation.</title>
        <authorList>
            <person name="Minardi D."/>
            <person name="Oidtmann B."/>
            <person name="Van Der Giezen M."/>
            <person name="Studholme D.J."/>
        </authorList>
    </citation>
    <scope>NUCLEOTIDE SEQUENCE [LARGE SCALE GENOMIC DNA]</scope>
    <source>
        <strain evidence="2 3">Sv</strain>
    </source>
</reference>
<accession>A0A3R6ZXN6</accession>
<name>A0A3R6ZXN6_APHAT</name>
<dbReference type="EMBL" id="QUTG01005178">
    <property type="protein sequence ID" value="RHY86176.1"/>
    <property type="molecule type" value="Genomic_DNA"/>
</dbReference>
<dbReference type="Gene3D" id="3.30.420.10">
    <property type="entry name" value="Ribonuclease H-like superfamily/Ribonuclease H"/>
    <property type="match status" value="1"/>
</dbReference>
<sequence>MDKNAWFVEDVYRASKASASFAASFVGKKIVIVLDNAPSHSQTEQRVASHDNLVLLRLGPYSPMLNPIALKAKIKGRMRLLEDAATESLPCITQSLVLLEAMFCQRNIEKALNLENMHYGKCTSVFKANLGFHSTHLEKQPSDTNVSDSESMVRPCGQGKAQDAVGSDKYTWKKDEYNMYFQTCVVLTNVHIRFNPLRNVDGEAYNQYKNRLLSIGSKCKTKNSSSKAKYRENRKADIQAVLGRANTDYTSEDYDIGYEEGNDIFD</sequence>
<evidence type="ECO:0008006" key="4">
    <source>
        <dbReference type="Google" id="ProtNLM"/>
    </source>
</evidence>
<proteinExistence type="predicted"/>
<gene>
    <name evidence="2" type="ORF">DYB35_012164</name>
</gene>
<evidence type="ECO:0000313" key="2">
    <source>
        <dbReference type="EMBL" id="RHY86176.1"/>
    </source>
</evidence>
<evidence type="ECO:0000313" key="3">
    <source>
        <dbReference type="Proteomes" id="UP000285712"/>
    </source>
</evidence>
<dbReference type="InterPro" id="IPR036397">
    <property type="entry name" value="RNaseH_sf"/>
</dbReference>
<evidence type="ECO:0000256" key="1">
    <source>
        <dbReference type="SAM" id="MobiDB-lite"/>
    </source>
</evidence>
<dbReference type="GO" id="GO:0003676">
    <property type="term" value="F:nucleic acid binding"/>
    <property type="evidence" value="ECO:0007669"/>
    <property type="project" value="InterPro"/>
</dbReference>
<protein>
    <recommendedName>
        <fullName evidence="4">Tc1-like transposase DDE domain-containing protein</fullName>
    </recommendedName>
</protein>
<dbReference type="VEuPathDB" id="FungiDB:H257_08514"/>
<dbReference type="AlphaFoldDB" id="A0A3R6ZXN6"/>
<comment type="caution">
    <text evidence="2">The sequence shown here is derived from an EMBL/GenBank/DDBJ whole genome shotgun (WGS) entry which is preliminary data.</text>
</comment>
<dbReference type="Proteomes" id="UP000285712">
    <property type="component" value="Unassembled WGS sequence"/>
</dbReference>